<evidence type="ECO:0000259" key="1">
    <source>
        <dbReference type="Pfam" id="PF01336"/>
    </source>
</evidence>
<proteinExistence type="predicted"/>
<dbReference type="Pfam" id="PF08646">
    <property type="entry name" value="Rep_fac-A_C"/>
    <property type="match status" value="1"/>
</dbReference>
<dbReference type="Gene3D" id="2.40.50.140">
    <property type="entry name" value="Nucleic acid-binding proteins"/>
    <property type="match status" value="3"/>
</dbReference>
<dbReference type="Pfam" id="PF01336">
    <property type="entry name" value="tRNA_anti-codon"/>
    <property type="match status" value="1"/>
</dbReference>
<dbReference type="EMBL" id="GDID01003201">
    <property type="protein sequence ID" value="JAP93405.1"/>
    <property type="molecule type" value="Transcribed_RNA"/>
</dbReference>
<reference evidence="3" key="1">
    <citation type="submission" date="2015-07" db="EMBL/GenBank/DDBJ databases">
        <title>Adaptation to a free-living lifestyle via gene acquisitions in the diplomonad Trepomonas sp. PC1.</title>
        <authorList>
            <person name="Xu F."/>
            <person name="Jerlstrom-Hultqvist J."/>
            <person name="Kolisko M."/>
            <person name="Simpson A.G.B."/>
            <person name="Roger A.J."/>
            <person name="Svard S.G."/>
            <person name="Andersson J.O."/>
        </authorList>
    </citation>
    <scope>NUCLEOTIDE SEQUENCE</scope>
    <source>
        <strain evidence="3">PC1</strain>
    </source>
</reference>
<dbReference type="InterPro" id="IPR013955">
    <property type="entry name" value="Rep_factor-A_C"/>
</dbReference>
<dbReference type="AlphaFoldDB" id="A0A146KCK8"/>
<dbReference type="GO" id="GO:0003676">
    <property type="term" value="F:nucleic acid binding"/>
    <property type="evidence" value="ECO:0007669"/>
    <property type="project" value="InterPro"/>
</dbReference>
<protein>
    <submittedName>
        <fullName evidence="3">Putative replication factor-a protein</fullName>
    </submittedName>
</protein>
<organism evidence="3">
    <name type="scientific">Trepomonas sp. PC1</name>
    <dbReference type="NCBI Taxonomy" id="1076344"/>
    <lineage>
        <taxon>Eukaryota</taxon>
        <taxon>Metamonada</taxon>
        <taxon>Diplomonadida</taxon>
        <taxon>Hexamitidae</taxon>
        <taxon>Hexamitinae</taxon>
        <taxon>Trepomonas</taxon>
    </lineage>
</organism>
<dbReference type="InterPro" id="IPR004365">
    <property type="entry name" value="NA-bd_OB_tRNA"/>
</dbReference>
<sequence>VSELVDFGCDGVRGKVTSKKDLGQTKNGKPWFSFILDDGATDIKVTVFNNADKFFNDVVVGQTIEITQIRISIKSEQSKKFDHCASTYEIGLKDQSVIKVVEDQVESKIKIQTKTINEITALDSTQAVNCILFVNNAFLKESQDPQKPWWNISLQAIDIEGTSAKVTLWNKELEKYQYTKQDLQKFKNQTIGFYKLMAKKDEKYGLQLQANGSTQIYANDLSNFEKAEEHIDFKNSAAFQGMVQQLKYMETSPDQRSKFGRMGEMKDVIGGDSIRCLALIFLNANVETATYVGCSKCKKKDCQGCDGAPTRKYFKVSGTMADNTGVQQATLFDNQAEQILGISAEQFSVMEPNDQQKKLQQGITCEVVIKHQAQNGEMREQARIQGLSKETNYTEWFQYKVNKLIGDKVGMM</sequence>
<dbReference type="InterPro" id="IPR012340">
    <property type="entry name" value="NA-bd_OB-fold"/>
</dbReference>
<feature type="domain" description="Replication factor A C-terminal" evidence="2">
    <location>
        <begin position="286"/>
        <end position="385"/>
    </location>
</feature>
<accession>A0A146KCK8</accession>
<evidence type="ECO:0000313" key="3">
    <source>
        <dbReference type="EMBL" id="JAP93405.1"/>
    </source>
</evidence>
<name>A0A146KCK8_9EUKA</name>
<feature type="non-terminal residue" evidence="3">
    <location>
        <position position="1"/>
    </location>
</feature>
<evidence type="ECO:0000259" key="2">
    <source>
        <dbReference type="Pfam" id="PF08646"/>
    </source>
</evidence>
<gene>
    <name evidence="3" type="ORF">TPC1_14328</name>
</gene>
<dbReference type="SUPFAM" id="SSF50249">
    <property type="entry name" value="Nucleic acid-binding proteins"/>
    <property type="match status" value="2"/>
</dbReference>
<feature type="domain" description="OB" evidence="1">
    <location>
        <begin position="12"/>
        <end position="67"/>
    </location>
</feature>